<comment type="caution">
    <text evidence="2">The sequence shown here is derived from an EMBL/GenBank/DDBJ whole genome shotgun (WGS) entry which is preliminary data.</text>
</comment>
<evidence type="ECO:0000256" key="1">
    <source>
        <dbReference type="SAM" id="Phobius"/>
    </source>
</evidence>
<evidence type="ECO:0000313" key="3">
    <source>
        <dbReference type="Proteomes" id="UP000198287"/>
    </source>
</evidence>
<sequence>MGILNLAHYINLFSGCVVNILNYENINIPSSISVPFCTTRFKVVPLCNFMSSDPHRFAFFGYQIIQLDPNSNSTFPTCLQSFKPNYEIPLRKNLGQPRSWKCLTRFYIFPPAKPGVGVMPSDLYEEYFPSERRYRRTGYHILVQHYGRDLRTWSTEMRTPLGGNSALKMLLILVENNLVEKFQFCCKYCHDCFQVCYDINNDTVKDMGIHEVAHSFNRISDKSPWCILGSRKAIKYNNIDIRFSEISKNDVTIDGILLNLLLGGNASLQFHRWACSAFVQPTPRTPPGNVTLLQNLCSFNRPNIHPTIDIKADLNIEIVTGSRPYGFLTCSKPRSAQTSLETLVHVFPLTLWICILLTSIFLGLFALLTTKSNVSRFDIVTTGYIFLEQASLIAGNGKGETHMYFVCGPWILMSVILTNLIRGDNVQNTISPIRIISGL</sequence>
<accession>A0A226DKZ2</accession>
<dbReference type="Proteomes" id="UP000198287">
    <property type="component" value="Unassembled WGS sequence"/>
</dbReference>
<keyword evidence="1" id="KW-0812">Transmembrane</keyword>
<dbReference type="EMBL" id="LNIX01000018">
    <property type="protein sequence ID" value="OXA44876.1"/>
    <property type="molecule type" value="Genomic_DNA"/>
</dbReference>
<keyword evidence="1" id="KW-0472">Membrane</keyword>
<protein>
    <submittedName>
        <fullName evidence="2">Uncharacterized protein</fullName>
    </submittedName>
</protein>
<proteinExistence type="predicted"/>
<feature type="transmembrane region" description="Helical" evidence="1">
    <location>
        <begin position="349"/>
        <end position="368"/>
    </location>
</feature>
<name>A0A226DKZ2_FOLCA</name>
<organism evidence="2 3">
    <name type="scientific">Folsomia candida</name>
    <name type="common">Springtail</name>
    <dbReference type="NCBI Taxonomy" id="158441"/>
    <lineage>
        <taxon>Eukaryota</taxon>
        <taxon>Metazoa</taxon>
        <taxon>Ecdysozoa</taxon>
        <taxon>Arthropoda</taxon>
        <taxon>Hexapoda</taxon>
        <taxon>Collembola</taxon>
        <taxon>Entomobryomorpha</taxon>
        <taxon>Isotomoidea</taxon>
        <taxon>Isotomidae</taxon>
        <taxon>Proisotominae</taxon>
        <taxon>Folsomia</taxon>
    </lineage>
</organism>
<keyword evidence="1" id="KW-1133">Transmembrane helix</keyword>
<dbReference type="AlphaFoldDB" id="A0A226DKZ2"/>
<gene>
    <name evidence="2" type="ORF">Fcan01_20350</name>
</gene>
<reference evidence="2 3" key="1">
    <citation type="submission" date="2015-12" db="EMBL/GenBank/DDBJ databases">
        <title>The genome of Folsomia candida.</title>
        <authorList>
            <person name="Faddeeva A."/>
            <person name="Derks M.F."/>
            <person name="Anvar Y."/>
            <person name="Smit S."/>
            <person name="Van Straalen N."/>
            <person name="Roelofs D."/>
        </authorList>
    </citation>
    <scope>NUCLEOTIDE SEQUENCE [LARGE SCALE GENOMIC DNA]</scope>
    <source>
        <strain evidence="2 3">VU population</strain>
        <tissue evidence="2">Whole body</tissue>
    </source>
</reference>
<keyword evidence="3" id="KW-1185">Reference proteome</keyword>
<evidence type="ECO:0000313" key="2">
    <source>
        <dbReference type="EMBL" id="OXA44876.1"/>
    </source>
</evidence>